<dbReference type="HOGENOM" id="CLU_1777756_0_0_1"/>
<feature type="region of interest" description="Disordered" evidence="1">
    <location>
        <begin position="1"/>
        <end position="123"/>
    </location>
</feature>
<evidence type="ECO:0000256" key="1">
    <source>
        <dbReference type="SAM" id="MobiDB-lite"/>
    </source>
</evidence>
<dbReference type="EMBL" id="KN838590">
    <property type="protein sequence ID" value="KIK02633.1"/>
    <property type="molecule type" value="Genomic_DNA"/>
</dbReference>
<dbReference type="Proteomes" id="UP000054477">
    <property type="component" value="Unassembled WGS sequence"/>
</dbReference>
<accession>A0A0C9Y3E5</accession>
<feature type="compositionally biased region" description="Acidic residues" evidence="1">
    <location>
        <begin position="81"/>
        <end position="94"/>
    </location>
</feature>
<proteinExistence type="predicted"/>
<feature type="compositionally biased region" description="Acidic residues" evidence="1">
    <location>
        <begin position="38"/>
        <end position="50"/>
    </location>
</feature>
<reference evidence="3" key="2">
    <citation type="submission" date="2015-01" db="EMBL/GenBank/DDBJ databases">
        <title>Evolutionary Origins and Diversification of the Mycorrhizal Mutualists.</title>
        <authorList>
            <consortium name="DOE Joint Genome Institute"/>
            <consortium name="Mycorrhizal Genomics Consortium"/>
            <person name="Kohler A."/>
            <person name="Kuo A."/>
            <person name="Nagy L.G."/>
            <person name="Floudas D."/>
            <person name="Copeland A."/>
            <person name="Barry K.W."/>
            <person name="Cichocki N."/>
            <person name="Veneault-Fourrey C."/>
            <person name="LaButti K."/>
            <person name="Lindquist E.A."/>
            <person name="Lipzen A."/>
            <person name="Lundell T."/>
            <person name="Morin E."/>
            <person name="Murat C."/>
            <person name="Riley R."/>
            <person name="Ohm R."/>
            <person name="Sun H."/>
            <person name="Tunlid A."/>
            <person name="Henrissat B."/>
            <person name="Grigoriev I.V."/>
            <person name="Hibbett D.S."/>
            <person name="Martin F."/>
        </authorList>
    </citation>
    <scope>NUCLEOTIDE SEQUENCE [LARGE SCALE GENOMIC DNA]</scope>
    <source>
        <strain evidence="3">LaAM-08-1</strain>
    </source>
</reference>
<reference evidence="2 3" key="1">
    <citation type="submission" date="2014-04" db="EMBL/GenBank/DDBJ databases">
        <authorList>
            <consortium name="DOE Joint Genome Institute"/>
            <person name="Kuo A."/>
            <person name="Kohler A."/>
            <person name="Nagy L.G."/>
            <person name="Floudas D."/>
            <person name="Copeland A."/>
            <person name="Barry K.W."/>
            <person name="Cichocki N."/>
            <person name="Veneault-Fourrey C."/>
            <person name="LaButti K."/>
            <person name="Lindquist E.A."/>
            <person name="Lipzen A."/>
            <person name="Lundell T."/>
            <person name="Morin E."/>
            <person name="Murat C."/>
            <person name="Sun H."/>
            <person name="Tunlid A."/>
            <person name="Henrissat B."/>
            <person name="Grigoriev I.V."/>
            <person name="Hibbett D.S."/>
            <person name="Martin F."/>
            <person name="Nordberg H.P."/>
            <person name="Cantor M.N."/>
            <person name="Hua S.X."/>
        </authorList>
    </citation>
    <scope>NUCLEOTIDE SEQUENCE [LARGE SCALE GENOMIC DNA]</scope>
    <source>
        <strain evidence="2 3">LaAM-08-1</strain>
    </source>
</reference>
<evidence type="ECO:0000313" key="2">
    <source>
        <dbReference type="EMBL" id="KIK02633.1"/>
    </source>
</evidence>
<dbReference type="AlphaFoldDB" id="A0A0C9Y3E5"/>
<gene>
    <name evidence="2" type="ORF">K443DRAFT_6022</name>
</gene>
<protein>
    <submittedName>
        <fullName evidence="2">Uncharacterized protein</fullName>
    </submittedName>
</protein>
<name>A0A0C9Y3E5_9AGAR</name>
<organism evidence="2 3">
    <name type="scientific">Laccaria amethystina LaAM-08-1</name>
    <dbReference type="NCBI Taxonomy" id="1095629"/>
    <lineage>
        <taxon>Eukaryota</taxon>
        <taxon>Fungi</taxon>
        <taxon>Dikarya</taxon>
        <taxon>Basidiomycota</taxon>
        <taxon>Agaricomycotina</taxon>
        <taxon>Agaricomycetes</taxon>
        <taxon>Agaricomycetidae</taxon>
        <taxon>Agaricales</taxon>
        <taxon>Agaricineae</taxon>
        <taxon>Hydnangiaceae</taxon>
        <taxon>Laccaria</taxon>
    </lineage>
</organism>
<keyword evidence="3" id="KW-1185">Reference proteome</keyword>
<evidence type="ECO:0000313" key="3">
    <source>
        <dbReference type="Proteomes" id="UP000054477"/>
    </source>
</evidence>
<sequence>MRKSTRTILKTARAQQYEPESEEEDPAIATVKVTSANDTEDIYVDQEEEAAFMRREEEEESGEDGEQEEVDEDHRDKDREQDNEEDEDEDDEPESVQVVPQKRKQGKDAKKPTKRANRRELEEAVETRKITYNIAIFSRAELAKPQARHEPAARFLVLPRSLPCPG</sequence>
<feature type="compositionally biased region" description="Acidic residues" evidence="1">
    <location>
        <begin position="57"/>
        <end position="71"/>
    </location>
</feature>